<accession>A0AAD5KRJ5</accession>
<reference evidence="2" key="1">
    <citation type="journal article" date="2022" name="IScience">
        <title>Evolution of zygomycete secretomes and the origins of terrestrial fungal ecologies.</title>
        <authorList>
            <person name="Chang Y."/>
            <person name="Wang Y."/>
            <person name="Mondo S."/>
            <person name="Ahrendt S."/>
            <person name="Andreopoulos W."/>
            <person name="Barry K."/>
            <person name="Beard J."/>
            <person name="Benny G.L."/>
            <person name="Blankenship S."/>
            <person name="Bonito G."/>
            <person name="Cuomo C."/>
            <person name="Desiro A."/>
            <person name="Gervers K.A."/>
            <person name="Hundley H."/>
            <person name="Kuo A."/>
            <person name="LaButti K."/>
            <person name="Lang B.F."/>
            <person name="Lipzen A."/>
            <person name="O'Donnell K."/>
            <person name="Pangilinan J."/>
            <person name="Reynolds N."/>
            <person name="Sandor L."/>
            <person name="Smith M.E."/>
            <person name="Tsang A."/>
            <person name="Grigoriev I.V."/>
            <person name="Stajich J.E."/>
            <person name="Spatafora J.W."/>
        </authorList>
    </citation>
    <scope>NUCLEOTIDE SEQUENCE</scope>
    <source>
        <strain evidence="2">RSA 2281</strain>
    </source>
</reference>
<dbReference type="Gene3D" id="3.80.10.10">
    <property type="entry name" value="Ribonuclease Inhibitor"/>
    <property type="match status" value="1"/>
</dbReference>
<protein>
    <submittedName>
        <fullName evidence="2">Uncharacterized protein</fullName>
    </submittedName>
</protein>
<dbReference type="SUPFAM" id="SSF52047">
    <property type="entry name" value="RNI-like"/>
    <property type="match status" value="1"/>
</dbReference>
<dbReference type="Proteomes" id="UP001209540">
    <property type="component" value="Unassembled WGS sequence"/>
</dbReference>
<evidence type="ECO:0000313" key="2">
    <source>
        <dbReference type="EMBL" id="KAI9278542.1"/>
    </source>
</evidence>
<comment type="caution">
    <text evidence="2">The sequence shown here is derived from an EMBL/GenBank/DDBJ whole genome shotgun (WGS) entry which is preliminary data.</text>
</comment>
<dbReference type="AlphaFoldDB" id="A0AAD5KRJ5"/>
<proteinExistence type="predicted"/>
<reference evidence="2" key="2">
    <citation type="submission" date="2023-02" db="EMBL/GenBank/DDBJ databases">
        <authorList>
            <consortium name="DOE Joint Genome Institute"/>
            <person name="Mondo S.J."/>
            <person name="Chang Y."/>
            <person name="Wang Y."/>
            <person name="Ahrendt S."/>
            <person name="Andreopoulos W."/>
            <person name="Barry K."/>
            <person name="Beard J."/>
            <person name="Benny G.L."/>
            <person name="Blankenship S."/>
            <person name="Bonito G."/>
            <person name="Cuomo C."/>
            <person name="Desiro A."/>
            <person name="Gervers K.A."/>
            <person name="Hundley H."/>
            <person name="Kuo A."/>
            <person name="LaButti K."/>
            <person name="Lang B.F."/>
            <person name="Lipzen A."/>
            <person name="O'Donnell K."/>
            <person name="Pangilinan J."/>
            <person name="Reynolds N."/>
            <person name="Sandor L."/>
            <person name="Smith M.W."/>
            <person name="Tsang A."/>
            <person name="Grigoriev I.V."/>
            <person name="Stajich J.E."/>
            <person name="Spatafora J.W."/>
        </authorList>
    </citation>
    <scope>NUCLEOTIDE SEQUENCE</scope>
    <source>
        <strain evidence="2">RSA 2281</strain>
    </source>
</reference>
<sequence>MLKSNPLFKKTELIDCHFSQRTIASSILKFDPSLLTQSNKELNNMVDLSSSLTYLKLFVGSTSRSYIMYAQEIRSSATKIGGYIFTQCPHLTHLFLDGQEARIDLGYCASIALRKCPRLKTLVLGNNAEIPKTIISDMNNNDSDGYDSNNNHGLINNKNSASSQKLTSSSSATTSDKGGGLRQFVVLHTHIHENQHTAPDSYFQRTNRNHWNQCFSTFNKCNRDSLELLYVLCNTITIQGLHQWCGYGVAPNLREIYLADKPLFQPLVNTNLAGSTGYHSNGSLLGKLIPCFPSLEVLIIIQTFNTPYEQYIMKKQDAGKKPYYTKEQLVVDDNGLKQLIKHCRRIRYIKIIGHHYWTRKAILSLAQEVDFDNLAIGQHSISSSSSTTAKLPINYLEMDIPRDIVLQVVKGMDSLKDLKVRMDRDIIKELDSINPNDQYEAESILHERGGSMTITNEYDNTFMYYT</sequence>
<keyword evidence="3" id="KW-1185">Reference proteome</keyword>
<feature type="compositionally biased region" description="Low complexity" evidence="1">
    <location>
        <begin position="160"/>
        <end position="175"/>
    </location>
</feature>
<dbReference type="InterPro" id="IPR032675">
    <property type="entry name" value="LRR_dom_sf"/>
</dbReference>
<evidence type="ECO:0000313" key="3">
    <source>
        <dbReference type="Proteomes" id="UP001209540"/>
    </source>
</evidence>
<name>A0AAD5KRJ5_9FUNG</name>
<gene>
    <name evidence="2" type="ORF">BDA99DRAFT_9717</name>
</gene>
<evidence type="ECO:0000256" key="1">
    <source>
        <dbReference type="SAM" id="MobiDB-lite"/>
    </source>
</evidence>
<feature type="region of interest" description="Disordered" evidence="1">
    <location>
        <begin position="146"/>
        <end position="178"/>
    </location>
</feature>
<organism evidence="2 3">
    <name type="scientific">Phascolomyces articulosus</name>
    <dbReference type="NCBI Taxonomy" id="60185"/>
    <lineage>
        <taxon>Eukaryota</taxon>
        <taxon>Fungi</taxon>
        <taxon>Fungi incertae sedis</taxon>
        <taxon>Mucoromycota</taxon>
        <taxon>Mucoromycotina</taxon>
        <taxon>Mucoromycetes</taxon>
        <taxon>Mucorales</taxon>
        <taxon>Lichtheimiaceae</taxon>
        <taxon>Phascolomyces</taxon>
    </lineage>
</organism>
<dbReference type="EMBL" id="JAIXMP010000001">
    <property type="protein sequence ID" value="KAI9278542.1"/>
    <property type="molecule type" value="Genomic_DNA"/>
</dbReference>